<reference evidence="2" key="1">
    <citation type="submission" date="2022-04" db="EMBL/GenBank/DDBJ databases">
        <title>Complete genome of Methanoplanus endosymbiosus DSM 3599.</title>
        <authorList>
            <person name="Chen S.-C."/>
            <person name="You Y.-T."/>
            <person name="Zhou Y.-Z."/>
            <person name="Lai M.-C."/>
        </authorList>
    </citation>
    <scope>NUCLEOTIDE SEQUENCE</scope>
    <source>
        <strain evidence="2">DSM 3599</strain>
    </source>
</reference>
<name>A0A9E7PNT4_9EURY</name>
<dbReference type="EMBL" id="CP096115">
    <property type="protein sequence ID" value="UUX92121.1"/>
    <property type="molecule type" value="Genomic_DNA"/>
</dbReference>
<feature type="transmembrane region" description="Helical" evidence="1">
    <location>
        <begin position="6"/>
        <end position="24"/>
    </location>
</feature>
<dbReference type="GO" id="GO:0004143">
    <property type="term" value="F:ATP-dependent diacylglycerol kinase activity"/>
    <property type="evidence" value="ECO:0007669"/>
    <property type="project" value="InterPro"/>
</dbReference>
<feature type="transmembrane region" description="Helical" evidence="1">
    <location>
        <begin position="230"/>
        <end position="247"/>
    </location>
</feature>
<dbReference type="GeneID" id="74308492"/>
<evidence type="ECO:0000313" key="2">
    <source>
        <dbReference type="EMBL" id="UUX92121.1"/>
    </source>
</evidence>
<sequence length="248" mass="27835">MEIDTLFYFNQVVLLSILFSIYYVSGQLVRRKGIKVNYTRKINHFAIFFLPIILALLVVYDQSPVTRALGLVIAICVLFIFIQPIRERSEIIRIMFLSFDRPEDRPHTLRWLITQYLAAAIVIILLFIYFTSVNLGALVLIPLLINGLGDGLAEPVGVRFGRIKYHARALFSDKIYQRSIEGSLCVFVAGILSIIALGYEFTPPQFIAALVTIPLATTLAEAFSPHTWDSPFIFGVAGVLLIGIVNLV</sequence>
<feature type="transmembrane region" description="Helical" evidence="1">
    <location>
        <begin position="111"/>
        <end position="130"/>
    </location>
</feature>
<feature type="transmembrane region" description="Helical" evidence="1">
    <location>
        <begin position="68"/>
        <end position="85"/>
    </location>
</feature>
<gene>
    <name evidence="2" type="ORF">L6E24_12280</name>
</gene>
<dbReference type="AlphaFoldDB" id="A0A9E7PNT4"/>
<dbReference type="PANTHER" id="PTHR31303">
    <property type="entry name" value="CTP-DEPENDENT DIACYLGLYCEROL KINASE 1"/>
    <property type="match status" value="1"/>
</dbReference>
<dbReference type="PANTHER" id="PTHR31303:SF1">
    <property type="entry name" value="CTP-DEPENDENT DIACYLGLYCEROL KINASE 1"/>
    <property type="match status" value="1"/>
</dbReference>
<evidence type="ECO:0000313" key="3">
    <source>
        <dbReference type="Proteomes" id="UP001060368"/>
    </source>
</evidence>
<dbReference type="RefSeq" id="WP_257742273.1">
    <property type="nucleotide sequence ID" value="NZ_CP096115.1"/>
</dbReference>
<keyword evidence="3" id="KW-1185">Reference proteome</keyword>
<dbReference type="InterPro" id="IPR037997">
    <property type="entry name" value="Dgk1-like"/>
</dbReference>
<accession>A0A9E7PNT4</accession>
<protein>
    <recommendedName>
        <fullName evidence="4">Phytol kinase</fullName>
    </recommendedName>
</protein>
<feature type="transmembrane region" description="Helical" evidence="1">
    <location>
        <begin position="136"/>
        <end position="158"/>
    </location>
</feature>
<feature type="transmembrane region" description="Helical" evidence="1">
    <location>
        <begin position="45"/>
        <end position="62"/>
    </location>
</feature>
<organism evidence="2 3">
    <name type="scientific">Methanoplanus endosymbiosus</name>
    <dbReference type="NCBI Taxonomy" id="33865"/>
    <lineage>
        <taxon>Archaea</taxon>
        <taxon>Methanobacteriati</taxon>
        <taxon>Methanobacteriota</taxon>
        <taxon>Stenosarchaea group</taxon>
        <taxon>Methanomicrobia</taxon>
        <taxon>Methanomicrobiales</taxon>
        <taxon>Methanomicrobiaceae</taxon>
        <taxon>Methanoplanus</taxon>
    </lineage>
</organism>
<keyword evidence="1" id="KW-0812">Transmembrane</keyword>
<evidence type="ECO:0008006" key="4">
    <source>
        <dbReference type="Google" id="ProtNLM"/>
    </source>
</evidence>
<dbReference type="Proteomes" id="UP001060368">
    <property type="component" value="Chromosome"/>
</dbReference>
<keyword evidence="1" id="KW-1133">Transmembrane helix</keyword>
<proteinExistence type="predicted"/>
<keyword evidence="1" id="KW-0472">Membrane</keyword>
<evidence type="ECO:0000256" key="1">
    <source>
        <dbReference type="SAM" id="Phobius"/>
    </source>
</evidence>
<dbReference type="KEGG" id="mend:L6E24_12280"/>
<feature type="transmembrane region" description="Helical" evidence="1">
    <location>
        <begin position="179"/>
        <end position="199"/>
    </location>
</feature>